<gene>
    <name evidence="6" type="ORF">NC992_17440</name>
</gene>
<keyword evidence="1" id="KW-0805">Transcription regulation</keyword>
<reference evidence="6 7" key="1">
    <citation type="submission" date="2022-04" db="EMBL/GenBank/DDBJ databases">
        <title>Positive selection, recombination, and allopatry shape intraspecific diversity of widespread and dominant cyanobacteria.</title>
        <authorList>
            <person name="Wei J."/>
            <person name="Shu W."/>
            <person name="Hu C."/>
        </authorList>
    </citation>
    <scope>NUCLEOTIDE SEQUENCE [LARGE SCALE GENOMIC DNA]</scope>
    <source>
        <strain evidence="6 7">DQ-A4</strain>
    </source>
</reference>
<keyword evidence="2" id="KW-0238">DNA-binding</keyword>
<feature type="domain" description="HTH hxlR-type" evidence="5">
    <location>
        <begin position="12"/>
        <end position="110"/>
    </location>
</feature>
<dbReference type="RefSeq" id="WP_242021637.1">
    <property type="nucleotide sequence ID" value="NZ_JAMPKX010000008.1"/>
</dbReference>
<feature type="region of interest" description="Disordered" evidence="4">
    <location>
        <begin position="108"/>
        <end position="131"/>
    </location>
</feature>
<dbReference type="Proteomes" id="UP001482513">
    <property type="component" value="Unassembled WGS sequence"/>
</dbReference>
<comment type="caution">
    <text evidence="6">The sequence shown here is derived from an EMBL/GenBank/DDBJ whole genome shotgun (WGS) entry which is preliminary data.</text>
</comment>
<dbReference type="InterPro" id="IPR036388">
    <property type="entry name" value="WH-like_DNA-bd_sf"/>
</dbReference>
<dbReference type="PANTHER" id="PTHR33204:SF37">
    <property type="entry name" value="HTH-TYPE TRANSCRIPTIONAL REGULATOR YODB"/>
    <property type="match status" value="1"/>
</dbReference>
<evidence type="ECO:0000256" key="2">
    <source>
        <dbReference type="ARBA" id="ARBA00023125"/>
    </source>
</evidence>
<organism evidence="6 7">
    <name type="scientific">Leptolyngbya subtilissima DQ-A4</name>
    <dbReference type="NCBI Taxonomy" id="2933933"/>
    <lineage>
        <taxon>Bacteria</taxon>
        <taxon>Bacillati</taxon>
        <taxon>Cyanobacteriota</taxon>
        <taxon>Cyanophyceae</taxon>
        <taxon>Leptolyngbyales</taxon>
        <taxon>Leptolyngbyaceae</taxon>
        <taxon>Leptolyngbya group</taxon>
        <taxon>Leptolyngbya</taxon>
    </lineage>
</organism>
<keyword evidence="7" id="KW-1185">Reference proteome</keyword>
<evidence type="ECO:0000256" key="4">
    <source>
        <dbReference type="SAM" id="MobiDB-lite"/>
    </source>
</evidence>
<dbReference type="SUPFAM" id="SSF46785">
    <property type="entry name" value="Winged helix' DNA-binding domain"/>
    <property type="match status" value="1"/>
</dbReference>
<sequence length="131" mass="14658">MPHAFNGTKLDCPVHLVLSYIGGKWAILILQELFQGSRRTNEFLSALPGISTKTLTARLRELESYGLVKRTVFPEVPPRVEYSLTPKGREVQPIMAALNQVGEHWLVHSPSDSRSDCPGKRPTTLYGSRSR</sequence>
<dbReference type="InterPro" id="IPR002577">
    <property type="entry name" value="HTH_HxlR"/>
</dbReference>
<evidence type="ECO:0000313" key="7">
    <source>
        <dbReference type="Proteomes" id="UP001482513"/>
    </source>
</evidence>
<evidence type="ECO:0000313" key="6">
    <source>
        <dbReference type="EMBL" id="MEP0948671.1"/>
    </source>
</evidence>
<dbReference type="Pfam" id="PF01638">
    <property type="entry name" value="HxlR"/>
    <property type="match status" value="1"/>
</dbReference>
<keyword evidence="3" id="KW-0804">Transcription</keyword>
<evidence type="ECO:0000256" key="1">
    <source>
        <dbReference type="ARBA" id="ARBA00023015"/>
    </source>
</evidence>
<evidence type="ECO:0000256" key="3">
    <source>
        <dbReference type="ARBA" id="ARBA00023163"/>
    </source>
</evidence>
<protein>
    <submittedName>
        <fullName evidence="6">Helix-turn-helix transcriptional regulator</fullName>
    </submittedName>
</protein>
<accession>A0ABV0K7B9</accession>
<dbReference type="PANTHER" id="PTHR33204">
    <property type="entry name" value="TRANSCRIPTIONAL REGULATOR, MARR FAMILY"/>
    <property type="match status" value="1"/>
</dbReference>
<name>A0ABV0K7B9_9CYAN</name>
<dbReference type="PROSITE" id="PS51118">
    <property type="entry name" value="HTH_HXLR"/>
    <property type="match status" value="1"/>
</dbReference>
<evidence type="ECO:0000259" key="5">
    <source>
        <dbReference type="PROSITE" id="PS51118"/>
    </source>
</evidence>
<dbReference type="EMBL" id="JAMPKX010000008">
    <property type="protein sequence ID" value="MEP0948671.1"/>
    <property type="molecule type" value="Genomic_DNA"/>
</dbReference>
<dbReference type="Gene3D" id="1.10.10.10">
    <property type="entry name" value="Winged helix-like DNA-binding domain superfamily/Winged helix DNA-binding domain"/>
    <property type="match status" value="1"/>
</dbReference>
<proteinExistence type="predicted"/>
<dbReference type="InterPro" id="IPR036390">
    <property type="entry name" value="WH_DNA-bd_sf"/>
</dbReference>